<protein>
    <submittedName>
        <fullName evidence="2">Uncharacterized protein</fullName>
    </submittedName>
</protein>
<gene>
    <name evidence="2" type="ORF">F4U95_23010</name>
    <name evidence="1" type="ORF">F4U96_22955</name>
</gene>
<dbReference type="Proteomes" id="UP000326364">
    <property type="component" value="Unassembled WGS sequence"/>
</dbReference>
<evidence type="ECO:0000313" key="2">
    <source>
        <dbReference type="EMBL" id="KAA9023736.1"/>
    </source>
</evidence>
<organism evidence="2 3">
    <name type="scientific">Sphingobium limneticum</name>
    <dbReference type="NCBI Taxonomy" id="1007511"/>
    <lineage>
        <taxon>Bacteria</taxon>
        <taxon>Pseudomonadati</taxon>
        <taxon>Pseudomonadota</taxon>
        <taxon>Alphaproteobacteria</taxon>
        <taxon>Sphingomonadales</taxon>
        <taxon>Sphingomonadaceae</taxon>
        <taxon>Sphingobium</taxon>
    </lineage>
</organism>
<evidence type="ECO:0000313" key="3">
    <source>
        <dbReference type="Proteomes" id="UP000325933"/>
    </source>
</evidence>
<dbReference type="EMBL" id="VYQA01000033">
    <property type="protein sequence ID" value="KAA9023736.1"/>
    <property type="molecule type" value="Genomic_DNA"/>
</dbReference>
<keyword evidence="4" id="KW-1185">Reference proteome</keyword>
<evidence type="ECO:0000313" key="4">
    <source>
        <dbReference type="Proteomes" id="UP000326364"/>
    </source>
</evidence>
<dbReference type="EMBL" id="VYQB01000033">
    <property type="protein sequence ID" value="KAA9011487.1"/>
    <property type="molecule type" value="Genomic_DNA"/>
</dbReference>
<reference evidence="3 4" key="1">
    <citation type="submission" date="2019-09" db="EMBL/GenBank/DDBJ databases">
        <authorList>
            <person name="Feng G."/>
        </authorList>
    </citation>
    <scope>NUCLEOTIDE SEQUENCE [LARGE SCALE GENOMIC DNA]</scope>
    <source>
        <strain evidence="2 3">KACC 19283</strain>
        <strain evidence="1 4">KACC 19284</strain>
    </source>
</reference>
<dbReference type="Proteomes" id="UP000325933">
    <property type="component" value="Unassembled WGS sequence"/>
</dbReference>
<name>A0A5J5HS94_9SPHN</name>
<comment type="caution">
    <text evidence="2">The sequence shown here is derived from an EMBL/GenBank/DDBJ whole genome shotgun (WGS) entry which is preliminary data.</text>
</comment>
<evidence type="ECO:0000313" key="1">
    <source>
        <dbReference type="EMBL" id="KAA9011487.1"/>
    </source>
</evidence>
<dbReference type="RefSeq" id="WP_145986317.1">
    <property type="nucleotide sequence ID" value="NZ_JBNNIY010000056.1"/>
</dbReference>
<sequence>MSSATTDGTSIAIPLLAKLYFEAAQVNSLAKKQTHDRHDWHILHLAFRFRESESRESGLSGLG</sequence>
<proteinExistence type="predicted"/>
<dbReference type="AlphaFoldDB" id="A0A5J5HS94"/>
<accession>A0A5J5HS94</accession>